<name>A0AAV5N5W7_9GAMM</name>
<evidence type="ECO:0008006" key="4">
    <source>
        <dbReference type="Google" id="ProtNLM"/>
    </source>
</evidence>
<dbReference type="GO" id="GO:0016788">
    <property type="term" value="F:hydrolase activity, acting on ester bonds"/>
    <property type="evidence" value="ECO:0007669"/>
    <property type="project" value="UniProtKB-ARBA"/>
</dbReference>
<sequence length="259" mass="28698">MKRRVIAIAVIVLSSGALFAQADTLIAPAPTAKMDGQNKTVAFYGNSYTHYNNNLNTRLRDLARSLLPERAKGYSYRGITISSGRLGWHIPNVQFQNTLQKWDVVVLQGNSNEPIAKEESTRRYFTESATQMAKIAHEAGSKVVYFMTWAKLKKPEETQKLAEAYIDIARKTGGYVAPVGLAFEKAMKTHPEIRLYHSDNMHPSLAGTYLAACVFFATLYNQSPVGGDAPVDGDMSKETATILQHIAWDTVNEFHAPAN</sequence>
<evidence type="ECO:0000313" key="2">
    <source>
        <dbReference type="EMBL" id="GKX57144.1"/>
    </source>
</evidence>
<organism evidence="2 3">
    <name type="scientific">Leminorella grimontii</name>
    <dbReference type="NCBI Taxonomy" id="82981"/>
    <lineage>
        <taxon>Bacteria</taxon>
        <taxon>Pseudomonadati</taxon>
        <taxon>Pseudomonadota</taxon>
        <taxon>Gammaproteobacteria</taxon>
        <taxon>Enterobacterales</taxon>
        <taxon>Budviciaceae</taxon>
        <taxon>Leminorella</taxon>
    </lineage>
</organism>
<evidence type="ECO:0000256" key="1">
    <source>
        <dbReference type="SAM" id="SignalP"/>
    </source>
</evidence>
<feature type="chain" id="PRO_5043349495" description="SGNH/GDSL hydrolase family protein" evidence="1">
    <location>
        <begin position="23"/>
        <end position="259"/>
    </location>
</feature>
<proteinExistence type="predicted"/>
<accession>A0AAV5N5W7</accession>
<evidence type="ECO:0000313" key="3">
    <source>
        <dbReference type="Proteomes" id="UP001058124"/>
    </source>
</evidence>
<gene>
    <name evidence="2" type="ORF">SOASR030_32560</name>
</gene>
<feature type="signal peptide" evidence="1">
    <location>
        <begin position="1"/>
        <end position="22"/>
    </location>
</feature>
<dbReference type="Gene3D" id="3.40.50.1110">
    <property type="entry name" value="SGNH hydrolase"/>
    <property type="match status" value="1"/>
</dbReference>
<dbReference type="EMBL" id="BRLH01000011">
    <property type="protein sequence ID" value="GKX57144.1"/>
    <property type="molecule type" value="Genomic_DNA"/>
</dbReference>
<protein>
    <recommendedName>
        <fullName evidence="4">SGNH/GDSL hydrolase family protein</fullName>
    </recommendedName>
</protein>
<comment type="caution">
    <text evidence="2">The sequence shown here is derived from an EMBL/GenBank/DDBJ whole genome shotgun (WGS) entry which is preliminary data.</text>
</comment>
<keyword evidence="3" id="KW-1185">Reference proteome</keyword>
<dbReference type="InterPro" id="IPR036514">
    <property type="entry name" value="SGNH_hydro_sf"/>
</dbReference>
<keyword evidence="1" id="KW-0732">Signal</keyword>
<dbReference type="RefSeq" id="WP_027275128.1">
    <property type="nucleotide sequence ID" value="NZ_BRLH01000011.1"/>
</dbReference>
<dbReference type="Proteomes" id="UP001058124">
    <property type="component" value="Unassembled WGS sequence"/>
</dbReference>
<dbReference type="AlphaFoldDB" id="A0AAV5N5W7"/>
<dbReference type="SUPFAM" id="SSF52266">
    <property type="entry name" value="SGNH hydrolase"/>
    <property type="match status" value="1"/>
</dbReference>
<reference evidence="2" key="1">
    <citation type="submission" date="2022-06" db="EMBL/GenBank/DDBJ databases">
        <title>Draft genome sequences of Leminorella grimontii str. JCM5902.</title>
        <authorList>
            <person name="Wakabayashi Y."/>
            <person name="Kojima K."/>
        </authorList>
    </citation>
    <scope>NUCLEOTIDE SEQUENCE</scope>
    <source>
        <strain evidence="2">JCM 5902</strain>
    </source>
</reference>